<feature type="compositionally biased region" description="Pro residues" evidence="1">
    <location>
        <begin position="874"/>
        <end position="883"/>
    </location>
</feature>
<reference evidence="4" key="2">
    <citation type="submission" date="2021-09" db="EMBL/GenBank/DDBJ databases">
        <authorList>
            <person name="Jia N."/>
            <person name="Wang J."/>
            <person name="Shi W."/>
            <person name="Du L."/>
            <person name="Sun Y."/>
            <person name="Zhan W."/>
            <person name="Jiang J."/>
            <person name="Wang Q."/>
            <person name="Zhang B."/>
            <person name="Ji P."/>
            <person name="Sakyi L.B."/>
            <person name="Cui X."/>
            <person name="Yuan T."/>
            <person name="Jiang B."/>
            <person name="Yang W."/>
            <person name="Lam T.T.-Y."/>
            <person name="Chang Q."/>
            <person name="Ding S."/>
            <person name="Wang X."/>
            <person name="Zhu J."/>
            <person name="Ruan X."/>
            <person name="Zhao L."/>
            <person name="Wei J."/>
            <person name="Que T."/>
            <person name="Du C."/>
            <person name="Cheng J."/>
            <person name="Dai P."/>
            <person name="Han X."/>
            <person name="Huang E."/>
            <person name="Gao Y."/>
            <person name="Liu J."/>
            <person name="Shao H."/>
            <person name="Ye R."/>
            <person name="Li L."/>
            <person name="Wei W."/>
            <person name="Wang X."/>
            <person name="Wang C."/>
            <person name="Huo Q."/>
            <person name="Li W."/>
            <person name="Guo W."/>
            <person name="Chen H."/>
            <person name="Chen S."/>
            <person name="Zhou L."/>
            <person name="Zhou L."/>
            <person name="Ni X."/>
            <person name="Tian J."/>
            <person name="Zhou Y."/>
            <person name="Sheng Y."/>
            <person name="Liu T."/>
            <person name="Pan Y."/>
            <person name="Xia L."/>
            <person name="Li J."/>
            <person name="Zhao F."/>
            <person name="Cao W."/>
        </authorList>
    </citation>
    <scope>NUCLEOTIDE SEQUENCE</scope>
    <source>
        <strain evidence="4">Rsan-2018</strain>
        <tissue evidence="4">Larvae</tissue>
    </source>
</reference>
<dbReference type="GO" id="GO:0003824">
    <property type="term" value="F:catalytic activity"/>
    <property type="evidence" value="ECO:0007669"/>
    <property type="project" value="InterPro"/>
</dbReference>
<feature type="compositionally biased region" description="Low complexity" evidence="1">
    <location>
        <begin position="861"/>
        <end position="873"/>
    </location>
</feature>
<evidence type="ECO:0000256" key="2">
    <source>
        <dbReference type="SAM" id="SignalP"/>
    </source>
</evidence>
<feature type="compositionally biased region" description="Basic residues" evidence="1">
    <location>
        <begin position="522"/>
        <end position="540"/>
    </location>
</feature>
<dbReference type="Gene3D" id="3.60.10.10">
    <property type="entry name" value="Endonuclease/exonuclease/phosphatase"/>
    <property type="match status" value="1"/>
</dbReference>
<protein>
    <recommendedName>
        <fullName evidence="3">Endonuclease/exonuclease/phosphatase domain-containing protein</fullName>
    </recommendedName>
</protein>
<feature type="compositionally biased region" description="Low complexity" evidence="1">
    <location>
        <begin position="424"/>
        <end position="444"/>
    </location>
</feature>
<feature type="signal peptide" evidence="2">
    <location>
        <begin position="1"/>
        <end position="27"/>
    </location>
</feature>
<sequence>MWMTGAILGMPVLVAVLYFSVEPGQNAENRCIAQCIAEDIQRWGSNREVLFMGDFNGHVQSIDGFQDHNGALMLQLAETFSLEVANLRPDCIGETTWSARNSRSCIDYILTSPNLAAHLTRVHLDESGRYSLGSDHNRVALTFSTSVRRNRRTQCRKPARRYLPATSFERAAEDFEENGIHAHQTTYEEFVGELLRTMCRYEKRVQSRGGARPKAWWDQQVKTALEARRKANRAHRYAVKRLSTEECQQAWQEFLRTKRDMQQMVQKKIAESNQKQLRAITEAGNNGPRKFWTYISSLNREAPIPTLRDATGHAVADLEEHLTIHMQRMYDNPSPERQGVTYQPREKRCEMDNATTAECEWKVSRVAIDRAMETAGAKVCTLHHESSPRIVGESRLGSRGELTCARHVPPLGRPERELLTLANSHPAPAATTTASTVDSSTAEAGEMDTTAASRKRGRDDDPLECPRKLPTKDATAGETPDGSPSTRDDSACVAAPPTAPLPSETTGDSVAATPAAPIRIVGGKRRRGQRKTRSKRRRKQRVFEPSTTVAPAAPRPANTTVTAPHPPPAEDDFVTVVSKAAQRRAKALAAAAIATDPAVAGTVLYRPSAPGGTFKGSPRLTLAAAFAMRPDVVAVRINHRRNIVAADASTQPCLSELLTIKELNGIPVTARVPADRRTSVGFVHGVDGEPSDKQLLEGITSTVPVVAATRQGSTVRLQFAGSQPPERVSLCGLWLRVRHARPRPIQCRQCGRLGHVTEACERVGNCLTCGQHHQATAVCRPRCVNCRGRHAADNPTCPRWQEERRVATLMAVAPTPLSRRAVKAAVREESREVRSYAAAVKTNLPESDTTDPGLQRPIPAPRRSLLLPASSPISSPPAAPPAEPSEDPRDALITSLLAALREVGNYLPEGHPMRAVCLQAAGVQPGARKKD</sequence>
<keyword evidence="2" id="KW-0732">Signal</keyword>
<feature type="chain" id="PRO_5038470934" description="Endonuclease/exonuclease/phosphatase domain-containing protein" evidence="2">
    <location>
        <begin position="28"/>
        <end position="931"/>
    </location>
</feature>
<dbReference type="VEuPathDB" id="VectorBase:RSAN_049188"/>
<evidence type="ECO:0000256" key="1">
    <source>
        <dbReference type="SAM" id="MobiDB-lite"/>
    </source>
</evidence>
<reference evidence="4" key="1">
    <citation type="journal article" date="2020" name="Cell">
        <title>Large-Scale Comparative Analyses of Tick Genomes Elucidate Their Genetic Diversity and Vector Capacities.</title>
        <authorList>
            <consortium name="Tick Genome and Microbiome Consortium (TIGMIC)"/>
            <person name="Jia N."/>
            <person name="Wang J."/>
            <person name="Shi W."/>
            <person name="Du L."/>
            <person name="Sun Y."/>
            <person name="Zhan W."/>
            <person name="Jiang J.F."/>
            <person name="Wang Q."/>
            <person name="Zhang B."/>
            <person name="Ji P."/>
            <person name="Bell-Sakyi L."/>
            <person name="Cui X.M."/>
            <person name="Yuan T.T."/>
            <person name="Jiang B.G."/>
            <person name="Yang W.F."/>
            <person name="Lam T.T."/>
            <person name="Chang Q.C."/>
            <person name="Ding S.J."/>
            <person name="Wang X.J."/>
            <person name="Zhu J.G."/>
            <person name="Ruan X.D."/>
            <person name="Zhao L."/>
            <person name="Wei J.T."/>
            <person name="Ye R.Z."/>
            <person name="Que T.C."/>
            <person name="Du C.H."/>
            <person name="Zhou Y.H."/>
            <person name="Cheng J.X."/>
            <person name="Dai P.F."/>
            <person name="Guo W.B."/>
            <person name="Han X.H."/>
            <person name="Huang E.J."/>
            <person name="Li L.F."/>
            <person name="Wei W."/>
            <person name="Gao Y.C."/>
            <person name="Liu J.Z."/>
            <person name="Shao H.Z."/>
            <person name="Wang X."/>
            <person name="Wang C.C."/>
            <person name="Yang T.C."/>
            <person name="Huo Q.B."/>
            <person name="Li W."/>
            <person name="Chen H.Y."/>
            <person name="Chen S.E."/>
            <person name="Zhou L.G."/>
            <person name="Ni X.B."/>
            <person name="Tian J.H."/>
            <person name="Sheng Y."/>
            <person name="Liu T."/>
            <person name="Pan Y.S."/>
            <person name="Xia L.Y."/>
            <person name="Li J."/>
            <person name="Zhao F."/>
            <person name="Cao W.C."/>
        </authorList>
    </citation>
    <scope>NUCLEOTIDE SEQUENCE</scope>
    <source>
        <strain evidence="4">Rsan-2018</strain>
    </source>
</reference>
<evidence type="ECO:0000259" key="3">
    <source>
        <dbReference type="Pfam" id="PF14529"/>
    </source>
</evidence>
<proteinExistence type="predicted"/>
<feature type="region of interest" description="Disordered" evidence="1">
    <location>
        <begin position="424"/>
        <end position="569"/>
    </location>
</feature>
<dbReference type="SUPFAM" id="SSF56219">
    <property type="entry name" value="DNase I-like"/>
    <property type="match status" value="1"/>
</dbReference>
<evidence type="ECO:0000313" key="4">
    <source>
        <dbReference type="EMBL" id="KAH7981585.1"/>
    </source>
</evidence>
<dbReference type="Proteomes" id="UP000821837">
    <property type="component" value="Chromosome 1"/>
</dbReference>
<feature type="compositionally biased region" description="Basic and acidic residues" evidence="1">
    <location>
        <begin position="457"/>
        <end position="471"/>
    </location>
</feature>
<dbReference type="AlphaFoldDB" id="A0A9D4QIP1"/>
<dbReference type="InterPro" id="IPR005135">
    <property type="entry name" value="Endo/exonuclease/phosphatase"/>
</dbReference>
<dbReference type="Pfam" id="PF14529">
    <property type="entry name" value="Exo_endo_phos_2"/>
    <property type="match status" value="1"/>
</dbReference>
<comment type="caution">
    <text evidence="4">The sequence shown here is derived from an EMBL/GenBank/DDBJ whole genome shotgun (WGS) entry which is preliminary data.</text>
</comment>
<gene>
    <name evidence="4" type="ORF">HPB52_000015</name>
</gene>
<dbReference type="InterPro" id="IPR036691">
    <property type="entry name" value="Endo/exonu/phosph_ase_sf"/>
</dbReference>
<accession>A0A9D4QIP1</accession>
<dbReference type="EMBL" id="JABSTV010001245">
    <property type="protein sequence ID" value="KAH7981585.1"/>
    <property type="molecule type" value="Genomic_DNA"/>
</dbReference>
<evidence type="ECO:0000313" key="5">
    <source>
        <dbReference type="Proteomes" id="UP000821837"/>
    </source>
</evidence>
<keyword evidence="5" id="KW-1185">Reference proteome</keyword>
<dbReference type="VEuPathDB" id="VectorBase:RSAN_033428"/>
<name>A0A9D4QIP1_RHISA</name>
<organism evidence="4 5">
    <name type="scientific">Rhipicephalus sanguineus</name>
    <name type="common">Brown dog tick</name>
    <name type="synonym">Ixodes sanguineus</name>
    <dbReference type="NCBI Taxonomy" id="34632"/>
    <lineage>
        <taxon>Eukaryota</taxon>
        <taxon>Metazoa</taxon>
        <taxon>Ecdysozoa</taxon>
        <taxon>Arthropoda</taxon>
        <taxon>Chelicerata</taxon>
        <taxon>Arachnida</taxon>
        <taxon>Acari</taxon>
        <taxon>Parasitiformes</taxon>
        <taxon>Ixodida</taxon>
        <taxon>Ixodoidea</taxon>
        <taxon>Ixodidae</taxon>
        <taxon>Rhipicephalinae</taxon>
        <taxon>Rhipicephalus</taxon>
        <taxon>Rhipicephalus</taxon>
    </lineage>
</organism>
<feature type="domain" description="Endonuclease/exonuclease/phosphatase" evidence="3">
    <location>
        <begin position="25"/>
        <end position="139"/>
    </location>
</feature>
<feature type="region of interest" description="Disordered" evidence="1">
    <location>
        <begin position="834"/>
        <end position="891"/>
    </location>
</feature>